<gene>
    <name evidence="2" type="ORF">COS59_01710</name>
</gene>
<feature type="transmembrane region" description="Helical" evidence="1">
    <location>
        <begin position="140"/>
        <end position="159"/>
    </location>
</feature>
<comment type="caution">
    <text evidence="2">The sequence shown here is derived from an EMBL/GenBank/DDBJ whole genome shotgun (WGS) entry which is preliminary data.</text>
</comment>
<sequence>MILTPHVLVGAAIGLKFKNPVLIFLTAFLSHFILDTIPHTEYDIAVLKEKPSKKFIKPAIKILIDLIIGLGIVFAASRMLSRMETFNINNLYLGVFSAILPDGLTVLYWLCWQMRKNKNGGFKKIAHFCIPHPKKIYHKFGIATQFIISLLAILSFFYLSV</sequence>
<protein>
    <submittedName>
        <fullName evidence="2">Uncharacterized protein</fullName>
    </submittedName>
</protein>
<dbReference type="Proteomes" id="UP000230131">
    <property type="component" value="Unassembled WGS sequence"/>
</dbReference>
<name>A0A2M7B7M7_9BACT</name>
<reference evidence="3" key="1">
    <citation type="submission" date="2017-09" db="EMBL/GenBank/DDBJ databases">
        <title>Depth-based differentiation of microbial function through sediment-hosted aquifers and enrichment of novel symbionts in the deep terrestrial subsurface.</title>
        <authorList>
            <person name="Probst A.J."/>
            <person name="Ladd B."/>
            <person name="Jarett J.K."/>
            <person name="Geller-Mcgrath D.E."/>
            <person name="Sieber C.M.K."/>
            <person name="Emerson J.B."/>
            <person name="Anantharaman K."/>
            <person name="Thomas B.C."/>
            <person name="Malmstrom R."/>
            <person name="Stieglmeier M."/>
            <person name="Klingl A."/>
            <person name="Woyke T."/>
            <person name="Ryan C.M."/>
            <person name="Banfield J.F."/>
        </authorList>
    </citation>
    <scope>NUCLEOTIDE SEQUENCE [LARGE SCALE GENOMIC DNA]</scope>
</reference>
<evidence type="ECO:0000313" key="2">
    <source>
        <dbReference type="EMBL" id="PIU99083.1"/>
    </source>
</evidence>
<dbReference type="EMBL" id="PEVH01000052">
    <property type="protein sequence ID" value="PIU99083.1"/>
    <property type="molecule type" value="Genomic_DNA"/>
</dbReference>
<keyword evidence="1" id="KW-1133">Transmembrane helix</keyword>
<dbReference type="AlphaFoldDB" id="A0A2M7B7M7"/>
<proteinExistence type="predicted"/>
<keyword evidence="1" id="KW-0472">Membrane</keyword>
<feature type="transmembrane region" description="Helical" evidence="1">
    <location>
        <begin position="91"/>
        <end position="111"/>
    </location>
</feature>
<accession>A0A2M7B7M7</accession>
<evidence type="ECO:0000313" key="3">
    <source>
        <dbReference type="Proteomes" id="UP000230131"/>
    </source>
</evidence>
<feature type="transmembrane region" description="Helical" evidence="1">
    <location>
        <begin position="59"/>
        <end position="79"/>
    </location>
</feature>
<evidence type="ECO:0000256" key="1">
    <source>
        <dbReference type="SAM" id="Phobius"/>
    </source>
</evidence>
<keyword evidence="1" id="KW-0812">Transmembrane</keyword>
<organism evidence="2 3">
    <name type="scientific">Candidatus Wolfebacteria bacterium CG03_land_8_20_14_0_80_36_15</name>
    <dbReference type="NCBI Taxonomy" id="1975067"/>
    <lineage>
        <taxon>Bacteria</taxon>
        <taxon>Candidatus Wolfeibacteriota</taxon>
    </lineage>
</organism>